<dbReference type="PRINTS" id="PR01438">
    <property type="entry name" value="UNVRSLSTRESS"/>
</dbReference>
<dbReference type="InterPro" id="IPR006015">
    <property type="entry name" value="Universal_stress_UspA"/>
</dbReference>
<evidence type="ECO:0000313" key="2">
    <source>
        <dbReference type="EMBL" id="KAK6911639.1"/>
    </source>
</evidence>
<dbReference type="Proteomes" id="UP001370490">
    <property type="component" value="Unassembled WGS sequence"/>
</dbReference>
<sequence length="167" mass="18277">MAETEVKHRKILVAVCEGEESMYALSWCLNNFISRDSQDALILLYAKPPRVVYSALDGIGNLFSGDVIAAMERYSNEVAEGVIGKAKKLCQVVHRDIKVETKIEIGDPRDAICQMVESLGVDVLVMGSHGYGPIKRAFLGSVSNHCVQNVRCPVLIVKRPISTNGDS</sequence>
<feature type="domain" description="UspA" evidence="1">
    <location>
        <begin position="9"/>
        <end position="158"/>
    </location>
</feature>
<evidence type="ECO:0000259" key="1">
    <source>
        <dbReference type="Pfam" id="PF00582"/>
    </source>
</evidence>
<organism evidence="2 3">
    <name type="scientific">Dillenia turbinata</name>
    <dbReference type="NCBI Taxonomy" id="194707"/>
    <lineage>
        <taxon>Eukaryota</taxon>
        <taxon>Viridiplantae</taxon>
        <taxon>Streptophyta</taxon>
        <taxon>Embryophyta</taxon>
        <taxon>Tracheophyta</taxon>
        <taxon>Spermatophyta</taxon>
        <taxon>Magnoliopsida</taxon>
        <taxon>eudicotyledons</taxon>
        <taxon>Gunneridae</taxon>
        <taxon>Pentapetalae</taxon>
        <taxon>Dilleniales</taxon>
        <taxon>Dilleniaceae</taxon>
        <taxon>Dillenia</taxon>
    </lineage>
</organism>
<comment type="caution">
    <text evidence="2">The sequence shown here is derived from an EMBL/GenBank/DDBJ whole genome shotgun (WGS) entry which is preliminary data.</text>
</comment>
<keyword evidence="3" id="KW-1185">Reference proteome</keyword>
<dbReference type="Gene3D" id="3.40.50.620">
    <property type="entry name" value="HUPs"/>
    <property type="match status" value="1"/>
</dbReference>
<dbReference type="EMBL" id="JBAMMX010000028">
    <property type="protein sequence ID" value="KAK6911639.1"/>
    <property type="molecule type" value="Genomic_DNA"/>
</dbReference>
<proteinExistence type="predicted"/>
<dbReference type="Pfam" id="PF00582">
    <property type="entry name" value="Usp"/>
    <property type="match status" value="1"/>
</dbReference>
<dbReference type="PANTHER" id="PTHR31964">
    <property type="entry name" value="ADENINE NUCLEOTIDE ALPHA HYDROLASES-LIKE SUPERFAMILY PROTEIN"/>
    <property type="match status" value="1"/>
</dbReference>
<dbReference type="SUPFAM" id="SSF52402">
    <property type="entry name" value="Adenine nucleotide alpha hydrolases-like"/>
    <property type="match status" value="1"/>
</dbReference>
<dbReference type="PANTHER" id="PTHR31964:SF125">
    <property type="entry name" value="OS05G0357525 PROTEIN"/>
    <property type="match status" value="1"/>
</dbReference>
<protein>
    <submittedName>
        <fullName evidence="2">UspA</fullName>
    </submittedName>
</protein>
<dbReference type="InterPro" id="IPR014729">
    <property type="entry name" value="Rossmann-like_a/b/a_fold"/>
</dbReference>
<dbReference type="CDD" id="cd23659">
    <property type="entry name" value="USP_At3g01520-like"/>
    <property type="match status" value="1"/>
</dbReference>
<evidence type="ECO:0000313" key="3">
    <source>
        <dbReference type="Proteomes" id="UP001370490"/>
    </source>
</evidence>
<accession>A0AAN8YQP5</accession>
<dbReference type="AlphaFoldDB" id="A0AAN8YQP5"/>
<name>A0AAN8YQP5_9MAGN</name>
<dbReference type="InterPro" id="IPR006016">
    <property type="entry name" value="UspA"/>
</dbReference>
<reference evidence="2 3" key="1">
    <citation type="submission" date="2023-12" db="EMBL/GenBank/DDBJ databases">
        <title>A high-quality genome assembly for Dillenia turbinata (Dilleniales).</title>
        <authorList>
            <person name="Chanderbali A."/>
        </authorList>
    </citation>
    <scope>NUCLEOTIDE SEQUENCE [LARGE SCALE GENOMIC DNA]</scope>
    <source>
        <strain evidence="2">LSX21</strain>
        <tissue evidence="2">Leaf</tissue>
    </source>
</reference>
<gene>
    <name evidence="2" type="ORF">RJ641_023732</name>
</gene>